<organism evidence="1 2">
    <name type="scientific">Microcystis viridis NIES-102</name>
    <dbReference type="NCBI Taxonomy" id="213615"/>
    <lineage>
        <taxon>Bacteria</taxon>
        <taxon>Bacillati</taxon>
        <taxon>Cyanobacteriota</taxon>
        <taxon>Cyanophyceae</taxon>
        <taxon>Oscillatoriophycideae</taxon>
        <taxon>Chroococcales</taxon>
        <taxon>Microcystaceae</taxon>
        <taxon>Microcystis</taxon>
    </lineage>
</organism>
<evidence type="ECO:0008006" key="3">
    <source>
        <dbReference type="Google" id="ProtNLM"/>
    </source>
</evidence>
<sequence length="129" mass="13882">MIDSSLDAAHSILYMQPTSALAAEDFVKIAEAVDPHIEATGGLAGVIIEVPTFTGWESFGALVAHFRLIRDHHKSVSKVAVVTDSTLVKLIESLASHFVAAEVRQFPWGETEVATQWILGDSTLPLVVS</sequence>
<dbReference type="Gene3D" id="3.40.50.10600">
    <property type="entry name" value="SpoIIaa-like domains"/>
    <property type="match status" value="1"/>
</dbReference>
<proteinExistence type="predicted"/>
<evidence type="ECO:0000313" key="1">
    <source>
        <dbReference type="EMBL" id="BBH41132.1"/>
    </source>
</evidence>
<dbReference type="Pfam" id="PF11964">
    <property type="entry name" value="SpoIIAA-like"/>
    <property type="match status" value="1"/>
</dbReference>
<dbReference type="KEGG" id="mvz:myaer102_37260"/>
<evidence type="ECO:0000313" key="2">
    <source>
        <dbReference type="Proteomes" id="UP000278152"/>
    </source>
</evidence>
<dbReference type="RefSeq" id="WP_125731424.1">
    <property type="nucleotide sequence ID" value="NZ_AP019314.1"/>
</dbReference>
<dbReference type="AlphaFoldDB" id="A0A3G9JML7"/>
<gene>
    <name evidence="1" type="ORF">myaer102_37260</name>
</gene>
<reference evidence="1 2" key="1">
    <citation type="submission" date="2018-11" db="EMBL/GenBank/DDBJ databases">
        <title>Complete genome sequence of Microcystis aeruginosa NIES-102.</title>
        <authorList>
            <person name="Yamaguchi H."/>
            <person name="Suzuki S."/>
            <person name="Kawachi M."/>
        </authorList>
    </citation>
    <scope>NUCLEOTIDE SEQUENCE [LARGE SCALE GENOMIC DNA]</scope>
    <source>
        <strain evidence="1 2">NIES-102</strain>
    </source>
</reference>
<dbReference type="InterPro" id="IPR036513">
    <property type="entry name" value="STAS_dom_sf"/>
</dbReference>
<name>A0A3G9JML7_MICVR</name>
<protein>
    <recommendedName>
        <fullName evidence="3">STAS/SEC14 domain-containing protein</fullName>
    </recommendedName>
</protein>
<dbReference type="EMBL" id="AP019314">
    <property type="protein sequence ID" value="BBH41132.1"/>
    <property type="molecule type" value="Genomic_DNA"/>
</dbReference>
<dbReference type="InterPro" id="IPR038396">
    <property type="entry name" value="SpoIIAA-like_sf"/>
</dbReference>
<dbReference type="InterPro" id="IPR021866">
    <property type="entry name" value="SpoIIAA-like"/>
</dbReference>
<accession>A0A3G9JML7</accession>
<dbReference type="Proteomes" id="UP000278152">
    <property type="component" value="Chromosome"/>
</dbReference>
<dbReference type="SUPFAM" id="SSF52091">
    <property type="entry name" value="SpoIIaa-like"/>
    <property type="match status" value="1"/>
</dbReference>